<keyword evidence="2" id="KW-0812">Transmembrane</keyword>
<dbReference type="Gene3D" id="3.40.50.2300">
    <property type="match status" value="1"/>
</dbReference>
<keyword evidence="1" id="KW-0597">Phosphoprotein</keyword>
<keyword evidence="2" id="KW-0472">Membrane</keyword>
<dbReference type="Proteomes" id="UP000440694">
    <property type="component" value="Unassembled WGS sequence"/>
</dbReference>
<evidence type="ECO:0000313" key="5">
    <source>
        <dbReference type="Proteomes" id="UP000440694"/>
    </source>
</evidence>
<keyword evidence="5" id="KW-1185">Reference proteome</keyword>
<feature type="transmembrane region" description="Helical" evidence="2">
    <location>
        <begin position="20"/>
        <end position="41"/>
    </location>
</feature>
<dbReference type="SMART" id="SM00448">
    <property type="entry name" value="REC"/>
    <property type="match status" value="1"/>
</dbReference>
<dbReference type="Pfam" id="PF00072">
    <property type="entry name" value="Response_reg"/>
    <property type="match status" value="1"/>
</dbReference>
<evidence type="ECO:0000259" key="3">
    <source>
        <dbReference type="PROSITE" id="PS50110"/>
    </source>
</evidence>
<dbReference type="EMBL" id="WMBQ01000001">
    <property type="protein sequence ID" value="MTD93912.1"/>
    <property type="molecule type" value="Genomic_DNA"/>
</dbReference>
<organism evidence="4 5">
    <name type="scientific">Hyphomicrobium album</name>
    <dbReference type="NCBI Taxonomy" id="2665159"/>
    <lineage>
        <taxon>Bacteria</taxon>
        <taxon>Pseudomonadati</taxon>
        <taxon>Pseudomonadota</taxon>
        <taxon>Alphaproteobacteria</taxon>
        <taxon>Hyphomicrobiales</taxon>
        <taxon>Hyphomicrobiaceae</taxon>
        <taxon>Hyphomicrobium</taxon>
    </lineage>
</organism>
<name>A0A6I3KJK1_9HYPH</name>
<evidence type="ECO:0000256" key="1">
    <source>
        <dbReference type="PROSITE-ProRule" id="PRU00169"/>
    </source>
</evidence>
<dbReference type="InterPro" id="IPR011006">
    <property type="entry name" value="CheY-like_superfamily"/>
</dbReference>
<dbReference type="RefSeq" id="WP_154738406.1">
    <property type="nucleotide sequence ID" value="NZ_WMBQ01000001.1"/>
</dbReference>
<sequence>MENVLSFVQAHKPYFEVAQAVSSVVNLFAWLLALLLLVIALRKSRVESLSVGPFSFRMMKEEAIIATATASRAWQSTSGEKVDVPLIRATVDRVFTPETFNNLTGKAILWVDDNPANNELAVRALRKFGLDIEQATNTEAAMVAFQRRKFDLVISDMGRGDDIRAGYRLLKLVRDSGSGVPFFIFAGSDTLEFRREAAERGAQLSTNDMLELVDHVVKYLGSNS</sequence>
<comment type="caution">
    <text evidence="4">The sequence shown here is derived from an EMBL/GenBank/DDBJ whole genome shotgun (WGS) entry which is preliminary data.</text>
</comment>
<evidence type="ECO:0000256" key="2">
    <source>
        <dbReference type="SAM" id="Phobius"/>
    </source>
</evidence>
<accession>A0A6I3KJK1</accession>
<evidence type="ECO:0000313" key="4">
    <source>
        <dbReference type="EMBL" id="MTD93912.1"/>
    </source>
</evidence>
<dbReference type="PROSITE" id="PS50110">
    <property type="entry name" value="RESPONSE_REGULATORY"/>
    <property type="match status" value="1"/>
</dbReference>
<feature type="modified residue" description="4-aspartylphosphate" evidence="1">
    <location>
        <position position="156"/>
    </location>
</feature>
<keyword evidence="2" id="KW-1133">Transmembrane helix</keyword>
<dbReference type="CDD" id="cd00156">
    <property type="entry name" value="REC"/>
    <property type="match status" value="1"/>
</dbReference>
<dbReference type="SUPFAM" id="SSF52172">
    <property type="entry name" value="CheY-like"/>
    <property type="match status" value="1"/>
</dbReference>
<dbReference type="AlphaFoldDB" id="A0A6I3KJK1"/>
<gene>
    <name evidence="4" type="ORF">GIW81_06130</name>
</gene>
<protein>
    <submittedName>
        <fullName evidence="4">Response regulator</fullName>
    </submittedName>
</protein>
<dbReference type="GO" id="GO:0000160">
    <property type="term" value="P:phosphorelay signal transduction system"/>
    <property type="evidence" value="ECO:0007669"/>
    <property type="project" value="InterPro"/>
</dbReference>
<reference evidence="4 5" key="1">
    <citation type="submission" date="2019-11" db="EMBL/GenBank/DDBJ databases">
        <title>Identification of a novel strain.</title>
        <authorList>
            <person name="Xu Q."/>
            <person name="Wang G."/>
        </authorList>
    </citation>
    <scope>NUCLEOTIDE SEQUENCE [LARGE SCALE GENOMIC DNA]</scope>
    <source>
        <strain evidence="5">xq</strain>
    </source>
</reference>
<feature type="domain" description="Response regulatory" evidence="3">
    <location>
        <begin position="107"/>
        <end position="220"/>
    </location>
</feature>
<proteinExistence type="predicted"/>
<dbReference type="InterPro" id="IPR001789">
    <property type="entry name" value="Sig_transdc_resp-reg_receiver"/>
</dbReference>